<keyword evidence="2" id="KW-0804">Transcription</keyword>
<dbReference type="Gene3D" id="1.25.70.10">
    <property type="entry name" value="Transcription termination factor 3, mitochondrial"/>
    <property type="match status" value="1"/>
</dbReference>
<name>A0A6V7PDS1_ANACO</name>
<dbReference type="GO" id="GO:0006353">
    <property type="term" value="P:DNA-templated transcription termination"/>
    <property type="evidence" value="ECO:0007669"/>
    <property type="project" value="UniProtKB-KW"/>
</dbReference>
<keyword evidence="2" id="KW-0805">Transcription regulation</keyword>
<protein>
    <submittedName>
        <fullName evidence="5">Uncharacterized protein</fullName>
    </submittedName>
</protein>
<feature type="compositionally biased region" description="Low complexity" evidence="4">
    <location>
        <begin position="123"/>
        <end position="140"/>
    </location>
</feature>
<dbReference type="InterPro" id="IPR038538">
    <property type="entry name" value="MTERF_sf"/>
</dbReference>
<organism evidence="5">
    <name type="scientific">Ananas comosus var. bracteatus</name>
    <name type="common">red pineapple</name>
    <dbReference type="NCBI Taxonomy" id="296719"/>
    <lineage>
        <taxon>Eukaryota</taxon>
        <taxon>Viridiplantae</taxon>
        <taxon>Streptophyta</taxon>
        <taxon>Embryophyta</taxon>
        <taxon>Tracheophyta</taxon>
        <taxon>Spermatophyta</taxon>
        <taxon>Magnoliopsida</taxon>
        <taxon>Liliopsida</taxon>
        <taxon>Poales</taxon>
        <taxon>Bromeliaceae</taxon>
        <taxon>Bromelioideae</taxon>
        <taxon>Ananas</taxon>
    </lineage>
</organism>
<comment type="similarity">
    <text evidence="1">Belongs to the mTERF family.</text>
</comment>
<dbReference type="PANTHER" id="PTHR13068:SF236">
    <property type="entry name" value="OS02G0749800 PROTEIN"/>
    <property type="match status" value="1"/>
</dbReference>
<evidence type="ECO:0000313" key="5">
    <source>
        <dbReference type="EMBL" id="CAD1828991.1"/>
    </source>
</evidence>
<dbReference type="PANTHER" id="PTHR13068">
    <property type="entry name" value="CGI-12 PROTEIN-RELATED"/>
    <property type="match status" value="1"/>
</dbReference>
<reference evidence="5" key="1">
    <citation type="submission" date="2020-07" db="EMBL/GenBank/DDBJ databases">
        <authorList>
            <person name="Lin J."/>
        </authorList>
    </citation>
    <scope>NUCLEOTIDE SEQUENCE</scope>
</reference>
<dbReference type="AlphaFoldDB" id="A0A6V7PDS1"/>
<dbReference type="InterPro" id="IPR003690">
    <property type="entry name" value="MTERF"/>
</dbReference>
<keyword evidence="3" id="KW-0809">Transit peptide</keyword>
<evidence type="ECO:0000256" key="3">
    <source>
        <dbReference type="ARBA" id="ARBA00022946"/>
    </source>
</evidence>
<proteinExistence type="inferred from homology"/>
<dbReference type="EMBL" id="LR862147">
    <property type="protein sequence ID" value="CAD1828991.1"/>
    <property type="molecule type" value="Genomic_DNA"/>
</dbReference>
<keyword evidence="2" id="KW-0806">Transcription termination</keyword>
<gene>
    <name evidence="5" type="ORF">CB5_LOCUS12202</name>
</gene>
<evidence type="ECO:0000256" key="1">
    <source>
        <dbReference type="ARBA" id="ARBA00007692"/>
    </source>
</evidence>
<evidence type="ECO:0000256" key="4">
    <source>
        <dbReference type="SAM" id="MobiDB-lite"/>
    </source>
</evidence>
<evidence type="ECO:0000256" key="2">
    <source>
        <dbReference type="ARBA" id="ARBA00022472"/>
    </source>
</evidence>
<accession>A0A6V7PDS1</accession>
<sequence length="146" mass="15832">MYCPPEAPVTAFELKIDYSHATPTPLSWRRLLPPPPNPSLPKFLSSSSTTTTTLDSQTLTYLIDFCGLSRESAISASQKLHLKSTEKPSAVLGLFREYGFGKTDISKIITKIPTLLTCDPTRSSSQSSTFSAASDSPATPFRGSSR</sequence>
<feature type="region of interest" description="Disordered" evidence="4">
    <location>
        <begin position="123"/>
        <end position="146"/>
    </location>
</feature>
<dbReference type="GO" id="GO:0003676">
    <property type="term" value="F:nucleic acid binding"/>
    <property type="evidence" value="ECO:0007669"/>
    <property type="project" value="InterPro"/>
</dbReference>